<dbReference type="EMBL" id="JAAAJB010000385">
    <property type="protein sequence ID" value="KAG0256922.1"/>
    <property type="molecule type" value="Genomic_DNA"/>
</dbReference>
<dbReference type="SUPFAM" id="SSF51735">
    <property type="entry name" value="NAD(P)-binding Rossmann-fold domains"/>
    <property type="match status" value="1"/>
</dbReference>
<evidence type="ECO:0000256" key="1">
    <source>
        <dbReference type="ARBA" id="ARBA00006484"/>
    </source>
</evidence>
<dbReference type="InterPro" id="IPR002347">
    <property type="entry name" value="SDR_fam"/>
</dbReference>
<dbReference type="PANTHER" id="PTHR43008:SF8">
    <property type="entry name" value="BENZIL REDUCTASE ((S)-BENZOIN FORMING) IRC24"/>
    <property type="match status" value="1"/>
</dbReference>
<sequence length="256" mass="27542">MTVRTIIVTGASRGLGRAIVTQAIQHLNCNVIGVARSQEHLAALAKEAAHQDRFKYVVGDVTDEKTIAAAVELALSSWSGRLDGLILNAGVLEPIASVANANVAEWKRHFDVNFFSLVTAVTASLPALRESKGRIVMVSSGAASKPYKGWAAYCTSKTAMNMLNECIACEEKDVISVAIRPGVVDTEMQSLIREQGAGSMLDHHAKFVQLHETGSLVKPEVPGYVLANLAISATPDLHGKYYSYDDPNIFAKYGKN</sequence>
<proteinExistence type="inferred from homology"/>
<keyword evidence="5" id="KW-1185">Reference proteome</keyword>
<keyword evidence="2" id="KW-0521">NADP</keyword>
<dbReference type="PROSITE" id="PS00061">
    <property type="entry name" value="ADH_SHORT"/>
    <property type="match status" value="1"/>
</dbReference>
<comment type="similarity">
    <text evidence="1">Belongs to the short-chain dehydrogenases/reductases (SDR) family.</text>
</comment>
<dbReference type="Pfam" id="PF00106">
    <property type="entry name" value="adh_short"/>
    <property type="match status" value="1"/>
</dbReference>
<evidence type="ECO:0000256" key="2">
    <source>
        <dbReference type="ARBA" id="ARBA00022857"/>
    </source>
</evidence>
<protein>
    <recommendedName>
        <fullName evidence="6">NAD(P)-binding protein</fullName>
    </recommendedName>
</protein>
<organism evidence="4 5">
    <name type="scientific">Actinomortierella ambigua</name>
    <dbReference type="NCBI Taxonomy" id="1343610"/>
    <lineage>
        <taxon>Eukaryota</taxon>
        <taxon>Fungi</taxon>
        <taxon>Fungi incertae sedis</taxon>
        <taxon>Mucoromycota</taxon>
        <taxon>Mortierellomycotina</taxon>
        <taxon>Mortierellomycetes</taxon>
        <taxon>Mortierellales</taxon>
        <taxon>Mortierellaceae</taxon>
        <taxon>Actinomortierella</taxon>
    </lineage>
</organism>
<dbReference type="Proteomes" id="UP000807716">
    <property type="component" value="Unassembled WGS sequence"/>
</dbReference>
<dbReference type="AlphaFoldDB" id="A0A9P6PZ45"/>
<dbReference type="PRINTS" id="PR00081">
    <property type="entry name" value="GDHRDH"/>
</dbReference>
<dbReference type="GO" id="GO:0050664">
    <property type="term" value="F:oxidoreductase activity, acting on NAD(P)H, oxygen as acceptor"/>
    <property type="evidence" value="ECO:0007669"/>
    <property type="project" value="TreeGrafter"/>
</dbReference>
<dbReference type="Gene3D" id="3.40.50.720">
    <property type="entry name" value="NAD(P)-binding Rossmann-like Domain"/>
    <property type="match status" value="1"/>
</dbReference>
<evidence type="ECO:0000256" key="3">
    <source>
        <dbReference type="ARBA" id="ARBA00023002"/>
    </source>
</evidence>
<evidence type="ECO:0000313" key="5">
    <source>
        <dbReference type="Proteomes" id="UP000807716"/>
    </source>
</evidence>
<comment type="caution">
    <text evidence="4">The sequence shown here is derived from an EMBL/GenBank/DDBJ whole genome shotgun (WGS) entry which is preliminary data.</text>
</comment>
<dbReference type="CDD" id="cd05367">
    <property type="entry name" value="SPR-like_SDR_c"/>
    <property type="match status" value="1"/>
</dbReference>
<keyword evidence="3" id="KW-0560">Oxidoreductase</keyword>
<dbReference type="InterPro" id="IPR020904">
    <property type="entry name" value="Sc_DH/Rdtase_CS"/>
</dbReference>
<gene>
    <name evidence="4" type="ORF">DFQ27_005399</name>
</gene>
<dbReference type="InterPro" id="IPR036291">
    <property type="entry name" value="NAD(P)-bd_dom_sf"/>
</dbReference>
<reference evidence="4" key="1">
    <citation type="journal article" date="2020" name="Fungal Divers.">
        <title>Resolving the Mortierellaceae phylogeny through synthesis of multi-gene phylogenetics and phylogenomics.</title>
        <authorList>
            <person name="Vandepol N."/>
            <person name="Liber J."/>
            <person name="Desiro A."/>
            <person name="Na H."/>
            <person name="Kennedy M."/>
            <person name="Barry K."/>
            <person name="Grigoriev I.V."/>
            <person name="Miller A.N."/>
            <person name="O'Donnell K."/>
            <person name="Stajich J.E."/>
            <person name="Bonito G."/>
        </authorList>
    </citation>
    <scope>NUCLEOTIDE SEQUENCE</scope>
    <source>
        <strain evidence="4">BC1065</strain>
    </source>
</reference>
<dbReference type="PANTHER" id="PTHR43008">
    <property type="entry name" value="BENZIL REDUCTASE"/>
    <property type="match status" value="1"/>
</dbReference>
<evidence type="ECO:0008006" key="6">
    <source>
        <dbReference type="Google" id="ProtNLM"/>
    </source>
</evidence>
<evidence type="ECO:0000313" key="4">
    <source>
        <dbReference type="EMBL" id="KAG0256922.1"/>
    </source>
</evidence>
<dbReference type="OrthoDB" id="153074at2759"/>
<dbReference type="FunFam" id="3.40.50.720:FF:000281">
    <property type="entry name" value="Uncharacterized oxidoreductase YIR035C"/>
    <property type="match status" value="1"/>
</dbReference>
<name>A0A9P6PZ45_9FUNG</name>
<accession>A0A9P6PZ45</accession>